<proteinExistence type="predicted"/>
<keyword evidence="3" id="KW-1185">Reference proteome</keyword>
<reference evidence="2 3" key="1">
    <citation type="submission" date="2022-05" db="EMBL/GenBank/DDBJ databases">
        <authorList>
            <consortium name="Genoscope - CEA"/>
            <person name="William W."/>
        </authorList>
    </citation>
    <scope>NUCLEOTIDE SEQUENCE [LARGE SCALE GENOMIC DNA]</scope>
</reference>
<organism evidence="2 3">
    <name type="scientific">Porites evermanni</name>
    <dbReference type="NCBI Taxonomy" id="104178"/>
    <lineage>
        <taxon>Eukaryota</taxon>
        <taxon>Metazoa</taxon>
        <taxon>Cnidaria</taxon>
        <taxon>Anthozoa</taxon>
        <taxon>Hexacorallia</taxon>
        <taxon>Scleractinia</taxon>
        <taxon>Fungiina</taxon>
        <taxon>Poritidae</taxon>
        <taxon>Porites</taxon>
    </lineage>
</organism>
<comment type="caution">
    <text evidence="2">The sequence shown here is derived from an EMBL/GenBank/DDBJ whole genome shotgun (WGS) entry which is preliminary data.</text>
</comment>
<feature type="chain" id="PRO_5045590461" evidence="1">
    <location>
        <begin position="35"/>
        <end position="292"/>
    </location>
</feature>
<evidence type="ECO:0000313" key="2">
    <source>
        <dbReference type="EMBL" id="CAH3019904.1"/>
    </source>
</evidence>
<evidence type="ECO:0000313" key="3">
    <source>
        <dbReference type="Proteomes" id="UP001159427"/>
    </source>
</evidence>
<name>A0ABN8LWS3_9CNID</name>
<accession>A0ABN8LWS3</accession>
<gene>
    <name evidence="2" type="ORF">PEVE_00004788</name>
</gene>
<feature type="signal peptide" evidence="1">
    <location>
        <begin position="1"/>
        <end position="34"/>
    </location>
</feature>
<sequence length="292" mass="33124">MFSKGRTYSRFRFHFSRVLLLAFLLNSVNSPTQAFFLPGECVEVLKNPSLAALKNDPKFQMNLKDCMQRIVMGLRQTNWKAVQVSIPKDLKDLIGKIPNLMEKAVPYTGTELVLLSFYLVGKSIELYQNAVDLEIDYRRHHIVFPKEELTIIIDSIENDFLPQFQNGNTASIPRKIKKLSQMLSRYLKVLEDLLQSVYKDVKKGTSNRIWSAAYGSAAVAVCGSSFIGGNPVVITITCGAGIGTATKFYDTYIYTGKTLEKLDLLWKEAAEMRKKIGKYNVILELMQLRDED</sequence>
<keyword evidence="1" id="KW-0732">Signal</keyword>
<dbReference type="EMBL" id="CALNXI010000130">
    <property type="protein sequence ID" value="CAH3019904.1"/>
    <property type="molecule type" value="Genomic_DNA"/>
</dbReference>
<protein>
    <submittedName>
        <fullName evidence="2">Uncharacterized protein</fullName>
    </submittedName>
</protein>
<dbReference type="Proteomes" id="UP001159427">
    <property type="component" value="Unassembled WGS sequence"/>
</dbReference>
<evidence type="ECO:0000256" key="1">
    <source>
        <dbReference type="SAM" id="SignalP"/>
    </source>
</evidence>